<dbReference type="AlphaFoldDB" id="A0A2K3LUU8"/>
<name>A0A2K3LUU8_TRIPR</name>
<sequence length="65" mass="7306">MSGLPVPAVIRRYNERSEFNSPVTSGTERRRIVCVITNAVEAVVNVYIGLVDWFSECDDDDDDDV</sequence>
<dbReference type="Proteomes" id="UP000236291">
    <property type="component" value="Unassembled WGS sequence"/>
</dbReference>
<accession>A0A2K3LUU8</accession>
<organism evidence="1 2">
    <name type="scientific">Trifolium pratense</name>
    <name type="common">Red clover</name>
    <dbReference type="NCBI Taxonomy" id="57577"/>
    <lineage>
        <taxon>Eukaryota</taxon>
        <taxon>Viridiplantae</taxon>
        <taxon>Streptophyta</taxon>
        <taxon>Embryophyta</taxon>
        <taxon>Tracheophyta</taxon>
        <taxon>Spermatophyta</taxon>
        <taxon>Magnoliopsida</taxon>
        <taxon>eudicotyledons</taxon>
        <taxon>Gunneridae</taxon>
        <taxon>Pentapetalae</taxon>
        <taxon>rosids</taxon>
        <taxon>fabids</taxon>
        <taxon>Fabales</taxon>
        <taxon>Fabaceae</taxon>
        <taxon>Papilionoideae</taxon>
        <taxon>50 kb inversion clade</taxon>
        <taxon>NPAAA clade</taxon>
        <taxon>Hologalegina</taxon>
        <taxon>IRL clade</taxon>
        <taxon>Trifolieae</taxon>
        <taxon>Trifolium</taxon>
    </lineage>
</organism>
<evidence type="ECO:0000313" key="2">
    <source>
        <dbReference type="Proteomes" id="UP000236291"/>
    </source>
</evidence>
<evidence type="ECO:0000313" key="1">
    <source>
        <dbReference type="EMBL" id="PNX82311.1"/>
    </source>
</evidence>
<proteinExistence type="predicted"/>
<dbReference type="EMBL" id="ASHM01041746">
    <property type="protein sequence ID" value="PNX82311.1"/>
    <property type="molecule type" value="Genomic_DNA"/>
</dbReference>
<reference evidence="1 2" key="2">
    <citation type="journal article" date="2017" name="Front. Plant Sci.">
        <title>Gene Classification and Mining of Molecular Markers Useful in Red Clover (Trifolium pratense) Breeding.</title>
        <authorList>
            <person name="Istvanek J."/>
            <person name="Dluhosova J."/>
            <person name="Dluhos P."/>
            <person name="Patkova L."/>
            <person name="Nedelnik J."/>
            <person name="Repkova J."/>
        </authorList>
    </citation>
    <scope>NUCLEOTIDE SEQUENCE [LARGE SCALE GENOMIC DNA]</scope>
    <source>
        <strain evidence="2">cv. Tatra</strain>
        <tissue evidence="1">Young leaves</tissue>
    </source>
</reference>
<protein>
    <submittedName>
        <fullName evidence="1">Uncharacterized protein</fullName>
    </submittedName>
</protein>
<reference evidence="1 2" key="1">
    <citation type="journal article" date="2014" name="Am. J. Bot.">
        <title>Genome assembly and annotation for red clover (Trifolium pratense; Fabaceae).</title>
        <authorList>
            <person name="Istvanek J."/>
            <person name="Jaros M."/>
            <person name="Krenek A."/>
            <person name="Repkova J."/>
        </authorList>
    </citation>
    <scope>NUCLEOTIDE SEQUENCE [LARGE SCALE GENOMIC DNA]</scope>
    <source>
        <strain evidence="2">cv. Tatra</strain>
        <tissue evidence="1">Young leaves</tissue>
    </source>
</reference>
<comment type="caution">
    <text evidence="1">The sequence shown here is derived from an EMBL/GenBank/DDBJ whole genome shotgun (WGS) entry which is preliminary data.</text>
</comment>
<gene>
    <name evidence="1" type="ORF">L195_g038340</name>
</gene>